<evidence type="ECO:0000313" key="3">
    <source>
        <dbReference type="Proteomes" id="UP000198336"/>
    </source>
</evidence>
<dbReference type="RefSeq" id="WP_089055405.1">
    <property type="nucleotide sequence ID" value="NZ_MUHA01000026.1"/>
</dbReference>
<reference evidence="2 3" key="1">
    <citation type="submission" date="2016-11" db="EMBL/GenBank/DDBJ databases">
        <title>Whole genomes of Flavobacteriaceae.</title>
        <authorList>
            <person name="Stine C."/>
            <person name="Li C."/>
            <person name="Tadesse D."/>
        </authorList>
    </citation>
    <scope>NUCLEOTIDE SEQUENCE [LARGE SCALE GENOMIC DNA]</scope>
    <source>
        <strain evidence="2 3">CCUG 59446</strain>
    </source>
</reference>
<organism evidence="2 3">
    <name type="scientific">Flavobacterium oncorhynchi</name>
    <dbReference type="NCBI Taxonomy" id="728056"/>
    <lineage>
        <taxon>Bacteria</taxon>
        <taxon>Pseudomonadati</taxon>
        <taxon>Bacteroidota</taxon>
        <taxon>Flavobacteriia</taxon>
        <taxon>Flavobacteriales</taxon>
        <taxon>Flavobacteriaceae</taxon>
        <taxon>Flavobacterium</taxon>
    </lineage>
</organism>
<keyword evidence="3" id="KW-1185">Reference proteome</keyword>
<dbReference type="PROSITE" id="PS51257">
    <property type="entry name" value="PROKAR_LIPOPROTEIN"/>
    <property type="match status" value="1"/>
</dbReference>
<protein>
    <recommendedName>
        <fullName evidence="4">Lipoprotein SmpA/OmlA domain-containing protein</fullName>
    </recommendedName>
</protein>
<feature type="signal peptide" evidence="1">
    <location>
        <begin position="1"/>
        <end position="20"/>
    </location>
</feature>
<gene>
    <name evidence="2" type="ORF">B0A75_16660</name>
</gene>
<keyword evidence="1" id="KW-0732">Signal</keyword>
<dbReference type="AlphaFoldDB" id="A0A226HSU2"/>
<dbReference type="EMBL" id="MUHA01000026">
    <property type="protein sequence ID" value="OXA97347.1"/>
    <property type="molecule type" value="Genomic_DNA"/>
</dbReference>
<evidence type="ECO:0000313" key="2">
    <source>
        <dbReference type="EMBL" id="OXA97347.1"/>
    </source>
</evidence>
<dbReference type="Proteomes" id="UP000198336">
    <property type="component" value="Unassembled WGS sequence"/>
</dbReference>
<evidence type="ECO:0008006" key="4">
    <source>
        <dbReference type="Google" id="ProtNLM"/>
    </source>
</evidence>
<evidence type="ECO:0000256" key="1">
    <source>
        <dbReference type="SAM" id="SignalP"/>
    </source>
</evidence>
<sequence>MKKYLLLITIVILASCSSSKNTLDGLTGKTRHSLIKSWGFPIRTVNNSQGQILVYADQVYKNSNNTESRIAGPSYWNYTYIYIDFEGKVYSYKNEKQNYPPQQIVFTN</sequence>
<proteinExistence type="predicted"/>
<feature type="chain" id="PRO_5012240296" description="Lipoprotein SmpA/OmlA domain-containing protein" evidence="1">
    <location>
        <begin position="21"/>
        <end position="108"/>
    </location>
</feature>
<name>A0A226HSU2_9FLAO</name>
<comment type="caution">
    <text evidence="2">The sequence shown here is derived from an EMBL/GenBank/DDBJ whole genome shotgun (WGS) entry which is preliminary data.</text>
</comment>
<accession>A0A226HSU2</accession>